<keyword evidence="4" id="KW-0496">Mitochondrion</keyword>
<evidence type="ECO:0000256" key="7">
    <source>
        <dbReference type="SAM" id="MobiDB-lite"/>
    </source>
</evidence>
<evidence type="ECO:0000313" key="9">
    <source>
        <dbReference type="Proteomes" id="UP000007110"/>
    </source>
</evidence>
<dbReference type="GeneID" id="753483"/>
<feature type="compositionally biased region" description="Basic residues" evidence="7">
    <location>
        <begin position="83"/>
        <end position="92"/>
    </location>
</feature>
<dbReference type="GO" id="GO:0005840">
    <property type="term" value="C:ribosome"/>
    <property type="evidence" value="ECO:0007669"/>
    <property type="project" value="UniProtKB-KW"/>
</dbReference>
<keyword evidence="3" id="KW-0689">Ribosomal protein</keyword>
<name>A0A7M7FZR3_STRPU</name>
<dbReference type="InParanoid" id="A0A7M7FZR3"/>
<dbReference type="GO" id="GO:1990904">
    <property type="term" value="C:ribonucleoprotein complex"/>
    <property type="evidence" value="ECO:0007669"/>
    <property type="project" value="UniProtKB-KW"/>
</dbReference>
<evidence type="ECO:0000313" key="8">
    <source>
        <dbReference type="EnsemblMetazoa" id="XP_001178630"/>
    </source>
</evidence>
<dbReference type="EnsemblMetazoa" id="XM_001178630">
    <property type="protein sequence ID" value="XP_001178630"/>
    <property type="gene ID" value="LOC753483"/>
</dbReference>
<evidence type="ECO:0000256" key="4">
    <source>
        <dbReference type="ARBA" id="ARBA00023128"/>
    </source>
</evidence>
<organism evidence="8 9">
    <name type="scientific">Strongylocentrotus purpuratus</name>
    <name type="common">Purple sea urchin</name>
    <dbReference type="NCBI Taxonomy" id="7668"/>
    <lineage>
        <taxon>Eukaryota</taxon>
        <taxon>Metazoa</taxon>
        <taxon>Echinodermata</taxon>
        <taxon>Eleutherozoa</taxon>
        <taxon>Echinozoa</taxon>
        <taxon>Echinoidea</taxon>
        <taxon>Euechinoidea</taxon>
        <taxon>Echinacea</taxon>
        <taxon>Camarodonta</taxon>
        <taxon>Echinidea</taxon>
        <taxon>Strongylocentrotidae</taxon>
        <taxon>Strongylocentrotus</taxon>
    </lineage>
</organism>
<dbReference type="RefSeq" id="XP_001178630.3">
    <property type="nucleotide sequence ID" value="XM_001178630.4"/>
</dbReference>
<comment type="similarity">
    <text evidence="2">Belongs to the mitochondrion-specific ribosomal protein mS33 family.</text>
</comment>
<dbReference type="OrthoDB" id="5980584at2759"/>
<dbReference type="Proteomes" id="UP000007110">
    <property type="component" value="Unassembled WGS sequence"/>
</dbReference>
<feature type="region of interest" description="Disordered" evidence="7">
    <location>
        <begin position="82"/>
        <end position="104"/>
    </location>
</feature>
<dbReference type="KEGG" id="spu:753483"/>
<reference evidence="8" key="2">
    <citation type="submission" date="2021-01" db="UniProtKB">
        <authorList>
            <consortium name="EnsemblMetazoa"/>
        </authorList>
    </citation>
    <scope>IDENTIFICATION</scope>
</reference>
<dbReference type="GO" id="GO:0005739">
    <property type="term" value="C:mitochondrion"/>
    <property type="evidence" value="ECO:0000318"/>
    <property type="project" value="GO_Central"/>
</dbReference>
<dbReference type="Pfam" id="PF08293">
    <property type="entry name" value="MRP-S33"/>
    <property type="match status" value="1"/>
</dbReference>
<dbReference type="PANTHER" id="PTHR13362">
    <property type="entry name" value="MITOCHONDRIAL RIBOSOMAL PROTEIN S33"/>
    <property type="match status" value="1"/>
</dbReference>
<proteinExistence type="inferred from homology"/>
<evidence type="ECO:0000256" key="3">
    <source>
        <dbReference type="ARBA" id="ARBA00022980"/>
    </source>
</evidence>
<dbReference type="OMA" id="YSGLMWR"/>
<sequence length="104" mass="12436">MSSNYARRMARLGARIFGDVYKPTSSKSMKVVEMMREEPREMRKHIVDYYPPHMEAFKLMGYLRYIGLYRDEHADFRDEMKRVQKMKGKAPPKKGEGKRAMKRK</sequence>
<evidence type="ECO:0000256" key="1">
    <source>
        <dbReference type="ARBA" id="ARBA00004173"/>
    </source>
</evidence>
<evidence type="ECO:0000256" key="2">
    <source>
        <dbReference type="ARBA" id="ARBA00008970"/>
    </source>
</evidence>
<protein>
    <recommendedName>
        <fullName evidence="6">Small ribosomal subunit protein mS33</fullName>
    </recommendedName>
</protein>
<dbReference type="CTD" id="51650"/>
<comment type="subcellular location">
    <subcellularLocation>
        <location evidence="1">Mitochondrion</location>
    </subcellularLocation>
</comment>
<dbReference type="AlphaFoldDB" id="A0A7M7FZR3"/>
<dbReference type="FunCoup" id="A0A7M7FZR3">
    <property type="interactions" value="1000"/>
</dbReference>
<dbReference type="PANTHER" id="PTHR13362:SF2">
    <property type="entry name" value="SMALL RIBOSOMAL SUBUNIT PROTEIN MS33"/>
    <property type="match status" value="1"/>
</dbReference>
<keyword evidence="5" id="KW-0687">Ribonucleoprotein</keyword>
<evidence type="ECO:0000256" key="6">
    <source>
        <dbReference type="ARBA" id="ARBA00035132"/>
    </source>
</evidence>
<keyword evidence="9" id="KW-1185">Reference proteome</keyword>
<feature type="compositionally biased region" description="Basic and acidic residues" evidence="7">
    <location>
        <begin position="93"/>
        <end position="104"/>
    </location>
</feature>
<dbReference type="InterPro" id="IPR013219">
    <property type="entry name" value="Ribosomal_mS33"/>
</dbReference>
<reference evidence="9" key="1">
    <citation type="submission" date="2015-02" db="EMBL/GenBank/DDBJ databases">
        <title>Genome sequencing for Strongylocentrotus purpuratus.</title>
        <authorList>
            <person name="Murali S."/>
            <person name="Liu Y."/>
            <person name="Vee V."/>
            <person name="English A."/>
            <person name="Wang M."/>
            <person name="Skinner E."/>
            <person name="Han Y."/>
            <person name="Muzny D.M."/>
            <person name="Worley K.C."/>
            <person name="Gibbs R.A."/>
        </authorList>
    </citation>
    <scope>NUCLEOTIDE SEQUENCE</scope>
</reference>
<evidence type="ECO:0000256" key="5">
    <source>
        <dbReference type="ARBA" id="ARBA00023274"/>
    </source>
</evidence>
<accession>A0A7M7FZR3</accession>